<sequence length="90" mass="10054">MTPEIAVSIVSRALWVIIYMVSALILPSLVVGLIVAIFQAVTQVNEQTLSFFPRLIVTMLSIIIAGHWLIQEITDFFNYIFITVPTLTTS</sequence>
<evidence type="ECO:0000313" key="8">
    <source>
        <dbReference type="EMBL" id="TVO34919.1"/>
    </source>
</evidence>
<keyword evidence="3 7" id="KW-1003">Cell membrane</keyword>
<dbReference type="RefSeq" id="WP_144388611.1">
    <property type="nucleotide sequence ID" value="NZ_CANNCB010000032.1"/>
</dbReference>
<dbReference type="GO" id="GO:0044780">
    <property type="term" value="P:bacterial-type flagellum assembly"/>
    <property type="evidence" value="ECO:0007669"/>
    <property type="project" value="InterPro"/>
</dbReference>
<comment type="function">
    <text evidence="7">Role in flagellar biosynthesis.</text>
</comment>
<dbReference type="PRINTS" id="PR00952">
    <property type="entry name" value="TYPE3IMQPROT"/>
</dbReference>
<reference evidence="8 9" key="1">
    <citation type="submission" date="2019-07" db="EMBL/GenBank/DDBJ databases">
        <title>The draft genome sequence of Vibrio algivorus M1486.</title>
        <authorList>
            <person name="Meng X."/>
        </authorList>
    </citation>
    <scope>NUCLEOTIDE SEQUENCE [LARGE SCALE GENOMIC DNA]</scope>
    <source>
        <strain evidence="8 9">M1486</strain>
    </source>
</reference>
<protein>
    <recommendedName>
        <fullName evidence="7">Flagellar biosynthetic protein FliQ</fullName>
    </recommendedName>
</protein>
<dbReference type="GO" id="GO:0009306">
    <property type="term" value="P:protein secretion"/>
    <property type="evidence" value="ECO:0007669"/>
    <property type="project" value="InterPro"/>
</dbReference>
<dbReference type="NCBIfam" id="TIGR01402">
    <property type="entry name" value="fliQ"/>
    <property type="match status" value="1"/>
</dbReference>
<gene>
    <name evidence="7 8" type="primary">fliQ</name>
    <name evidence="8" type="ORF">FOF44_12560</name>
</gene>
<keyword evidence="6 7" id="KW-0472">Membrane</keyword>
<dbReference type="GO" id="GO:0009425">
    <property type="term" value="C:bacterial-type flagellum basal body"/>
    <property type="evidence" value="ECO:0007669"/>
    <property type="project" value="UniProtKB-SubCell"/>
</dbReference>
<evidence type="ECO:0000256" key="2">
    <source>
        <dbReference type="ARBA" id="ARBA00006156"/>
    </source>
</evidence>
<feature type="transmembrane region" description="Helical" evidence="7">
    <location>
        <begin position="12"/>
        <end position="39"/>
    </location>
</feature>
<organism evidence="8 9">
    <name type="scientific">Vibrio algivorus</name>
    <dbReference type="NCBI Taxonomy" id="1667024"/>
    <lineage>
        <taxon>Bacteria</taxon>
        <taxon>Pseudomonadati</taxon>
        <taxon>Pseudomonadota</taxon>
        <taxon>Gammaproteobacteria</taxon>
        <taxon>Vibrionales</taxon>
        <taxon>Vibrionaceae</taxon>
        <taxon>Vibrio</taxon>
    </lineage>
</organism>
<keyword evidence="8" id="KW-0969">Cilium</keyword>
<dbReference type="PIRSF" id="PIRSF004669">
    <property type="entry name" value="FliQ"/>
    <property type="match status" value="1"/>
</dbReference>
<evidence type="ECO:0000256" key="6">
    <source>
        <dbReference type="ARBA" id="ARBA00023136"/>
    </source>
</evidence>
<dbReference type="GO" id="GO:0005886">
    <property type="term" value="C:plasma membrane"/>
    <property type="evidence" value="ECO:0007669"/>
    <property type="project" value="UniProtKB-SubCell"/>
</dbReference>
<keyword evidence="8" id="KW-0282">Flagellum</keyword>
<comment type="caution">
    <text evidence="8">The sequence shown here is derived from an EMBL/GenBank/DDBJ whole genome shotgun (WGS) entry which is preliminary data.</text>
</comment>
<evidence type="ECO:0000256" key="4">
    <source>
        <dbReference type="ARBA" id="ARBA00022692"/>
    </source>
</evidence>
<keyword evidence="5 7" id="KW-1133">Transmembrane helix</keyword>
<dbReference type="Pfam" id="PF01313">
    <property type="entry name" value="Bac_export_3"/>
    <property type="match status" value="1"/>
</dbReference>
<keyword evidence="4 7" id="KW-0812">Transmembrane</keyword>
<dbReference type="InterPro" id="IPR006305">
    <property type="entry name" value="FliQ"/>
</dbReference>
<dbReference type="EMBL" id="VMKJ01000027">
    <property type="protein sequence ID" value="TVO34919.1"/>
    <property type="molecule type" value="Genomic_DNA"/>
</dbReference>
<keyword evidence="8" id="KW-0966">Cell projection</keyword>
<dbReference type="InterPro" id="IPR002191">
    <property type="entry name" value="Bac_export_3"/>
</dbReference>
<dbReference type="PANTHER" id="PTHR34040:SF8">
    <property type="entry name" value="FLAGELLAR BIOSYNTHETIC PROTEIN FLIQ"/>
    <property type="match status" value="1"/>
</dbReference>
<name>A0A557P2R4_9VIBR</name>
<evidence type="ECO:0000256" key="7">
    <source>
        <dbReference type="RuleBase" id="RU364090"/>
    </source>
</evidence>
<dbReference type="Proteomes" id="UP000319828">
    <property type="component" value="Unassembled WGS sequence"/>
</dbReference>
<dbReference type="PANTHER" id="PTHR34040">
    <property type="entry name" value="FLAGELLAR BIOSYNTHETIC PROTEIN FLIQ"/>
    <property type="match status" value="1"/>
</dbReference>
<evidence type="ECO:0000313" key="9">
    <source>
        <dbReference type="Proteomes" id="UP000319828"/>
    </source>
</evidence>
<keyword evidence="7" id="KW-0975">Bacterial flagellum</keyword>
<dbReference type="OrthoDB" id="9806440at2"/>
<comment type="similarity">
    <text evidence="2 7">Belongs to the FliQ/MopD/SpaQ family.</text>
</comment>
<feature type="transmembrane region" description="Helical" evidence="7">
    <location>
        <begin position="51"/>
        <end position="70"/>
    </location>
</feature>
<evidence type="ECO:0000256" key="3">
    <source>
        <dbReference type="ARBA" id="ARBA00022475"/>
    </source>
</evidence>
<accession>A0A557P2R4</accession>
<dbReference type="AlphaFoldDB" id="A0A557P2R4"/>
<evidence type="ECO:0000256" key="5">
    <source>
        <dbReference type="ARBA" id="ARBA00022989"/>
    </source>
</evidence>
<comment type="subcellular location">
    <subcellularLocation>
        <location evidence="1 7">Cell membrane</location>
        <topology evidence="1">Multi-pass membrane protein</topology>
    </subcellularLocation>
    <subcellularLocation>
        <location evidence="7">Bacterial flagellum basal body</location>
    </subcellularLocation>
</comment>
<evidence type="ECO:0000256" key="1">
    <source>
        <dbReference type="ARBA" id="ARBA00004651"/>
    </source>
</evidence>
<proteinExistence type="inferred from homology"/>